<accession>A0A9D4U2D3</accession>
<dbReference type="Proteomes" id="UP000886520">
    <property type="component" value="Chromosome 24"/>
</dbReference>
<gene>
    <name evidence="3" type="ORF">GOP47_0024583</name>
</gene>
<dbReference type="InterPro" id="IPR027266">
    <property type="entry name" value="TrmE/GcvT-like"/>
</dbReference>
<dbReference type="PANTHER" id="PTHR43757">
    <property type="entry name" value="AMINOMETHYLTRANSFERASE"/>
    <property type="match status" value="1"/>
</dbReference>
<dbReference type="OrthoDB" id="191995at2759"/>
<evidence type="ECO:0000259" key="2">
    <source>
        <dbReference type="Pfam" id="PF01571"/>
    </source>
</evidence>
<dbReference type="PANTHER" id="PTHR43757:SF14">
    <property type="entry name" value="GLYCINE CLEAVAGE T-PROTEIN FAMILY"/>
    <property type="match status" value="1"/>
</dbReference>
<dbReference type="EMBL" id="JABFUD020000024">
    <property type="protein sequence ID" value="KAI5060163.1"/>
    <property type="molecule type" value="Genomic_DNA"/>
</dbReference>
<name>A0A9D4U2D3_ADICA</name>
<dbReference type="InterPro" id="IPR029043">
    <property type="entry name" value="GcvT/YgfZ_C"/>
</dbReference>
<dbReference type="AlphaFoldDB" id="A0A9D4U2D3"/>
<dbReference type="InterPro" id="IPR017703">
    <property type="entry name" value="YgfZ/GCV_T_CS"/>
</dbReference>
<sequence length="415" mass="45386">MEARAVPPYQYSSTVLAKISHRISRAGARTPSCSSFPISRYGTTIFSKSRSSSPSSFPAASLDFASPPVDFDLHSLMQEMGAVFSQDGVVESFGNDEEALEAATNGVSVTEMSHVGRLRVSGDDRIRFLHNQSTADFQSLSEGQGCDTVFVTPTARTIDLATAWIMKRAVILFISPDMRQSIFKLLNKYIFFADKVEIEDITEKTFFFTIMGRKSDQLMEQLNMKDIVGKPYGTHLHYSIEGTPVTVGVGNLLSKSGYSLMLSTDTAGLVWETLLKFGAVPMGADCWEHLRIQKGRPAPGKELTDEFNVLEAGLWDTISLSKGCYIGQETVARLVTYQGVKQHLWGLALKGPVDPGSIIFSDGEKVGKVTSCSSRAENGDFFGLGYIRKKAGGQGLEVHVGEQSGVCHQIKVVYK</sequence>
<keyword evidence="4" id="KW-1185">Reference proteome</keyword>
<proteinExistence type="predicted"/>
<dbReference type="NCBIfam" id="TIGR03317">
    <property type="entry name" value="ygfZ_signature"/>
    <property type="match status" value="1"/>
</dbReference>
<dbReference type="Pfam" id="PF01571">
    <property type="entry name" value="GCV_T"/>
    <property type="match status" value="1"/>
</dbReference>
<keyword evidence="1" id="KW-0809">Transit peptide</keyword>
<comment type="caution">
    <text evidence="3">The sequence shown here is derived from an EMBL/GenBank/DDBJ whole genome shotgun (WGS) entry which is preliminary data.</text>
</comment>
<feature type="domain" description="GCVT N-terminal" evidence="2">
    <location>
        <begin position="96"/>
        <end position="322"/>
    </location>
</feature>
<dbReference type="InterPro" id="IPR028896">
    <property type="entry name" value="GcvT/YgfZ/DmdA"/>
</dbReference>
<dbReference type="SUPFAM" id="SSF101790">
    <property type="entry name" value="Aminomethyltransferase beta-barrel domain"/>
    <property type="match status" value="1"/>
</dbReference>
<dbReference type="GO" id="GO:0005739">
    <property type="term" value="C:mitochondrion"/>
    <property type="evidence" value="ECO:0007669"/>
    <property type="project" value="TreeGrafter"/>
</dbReference>
<dbReference type="FunFam" id="3.30.1360.120:FF:000021">
    <property type="entry name" value="Slr0635 protein"/>
    <property type="match status" value="1"/>
</dbReference>
<dbReference type="InterPro" id="IPR006222">
    <property type="entry name" value="GCVT_N"/>
</dbReference>
<evidence type="ECO:0000313" key="4">
    <source>
        <dbReference type="Proteomes" id="UP000886520"/>
    </source>
</evidence>
<evidence type="ECO:0000313" key="3">
    <source>
        <dbReference type="EMBL" id="KAI5060163.1"/>
    </source>
</evidence>
<protein>
    <recommendedName>
        <fullName evidence="2">GCVT N-terminal domain-containing protein</fullName>
    </recommendedName>
</protein>
<evidence type="ECO:0000256" key="1">
    <source>
        <dbReference type="ARBA" id="ARBA00022946"/>
    </source>
</evidence>
<organism evidence="3 4">
    <name type="scientific">Adiantum capillus-veneris</name>
    <name type="common">Maidenhair fern</name>
    <dbReference type="NCBI Taxonomy" id="13818"/>
    <lineage>
        <taxon>Eukaryota</taxon>
        <taxon>Viridiplantae</taxon>
        <taxon>Streptophyta</taxon>
        <taxon>Embryophyta</taxon>
        <taxon>Tracheophyta</taxon>
        <taxon>Polypodiopsida</taxon>
        <taxon>Polypodiidae</taxon>
        <taxon>Polypodiales</taxon>
        <taxon>Pteridineae</taxon>
        <taxon>Pteridaceae</taxon>
        <taxon>Vittarioideae</taxon>
        <taxon>Adiantum</taxon>
    </lineage>
</organism>
<reference evidence="3" key="1">
    <citation type="submission" date="2021-01" db="EMBL/GenBank/DDBJ databases">
        <title>Adiantum capillus-veneris genome.</title>
        <authorList>
            <person name="Fang Y."/>
            <person name="Liao Q."/>
        </authorList>
    </citation>
    <scope>NUCLEOTIDE SEQUENCE</scope>
    <source>
        <strain evidence="3">H3</strain>
        <tissue evidence="3">Leaf</tissue>
    </source>
</reference>
<dbReference type="Gene3D" id="3.30.1360.120">
    <property type="entry name" value="Probable tRNA modification gtpase trme, domain 1"/>
    <property type="match status" value="1"/>
</dbReference>
<dbReference type="SUPFAM" id="SSF103025">
    <property type="entry name" value="Folate-binding domain"/>
    <property type="match status" value="1"/>
</dbReference>